<protein>
    <recommendedName>
        <fullName evidence="2">Protein FAR1-RELATED SEQUENCE</fullName>
    </recommendedName>
</protein>
<keyword evidence="5" id="KW-1185">Reference proteome</keyword>
<sequence length="152" mass="18065">FVEQYNRVLVSHRQAEERKDYQIMNSKPKLITSFPFEKTIADCYTAIMFKLFQAELHESVSCWFAIVSDHDAATTYIVGLWDEDKRKWWTVVYDESQGVTLKCECANFETEGYFCKHIPRIMQERHRTVIPEQYMLKRWTIGARYIMESGVS</sequence>
<dbReference type="PANTHER" id="PTHR31669">
    <property type="entry name" value="PROTEIN FAR1-RELATED SEQUENCE 10-RELATED"/>
    <property type="match status" value="1"/>
</dbReference>
<dbReference type="InterPro" id="IPR007527">
    <property type="entry name" value="Znf_SWIM"/>
</dbReference>
<evidence type="ECO:0000313" key="4">
    <source>
        <dbReference type="EMBL" id="GAV60310.1"/>
    </source>
</evidence>
<keyword evidence="2" id="KW-0862">Zinc</keyword>
<dbReference type="Proteomes" id="UP000187406">
    <property type="component" value="Unassembled WGS sequence"/>
</dbReference>
<comment type="subcellular location">
    <subcellularLocation>
        <location evidence="2">Nucleus</location>
    </subcellularLocation>
</comment>
<keyword evidence="2" id="KW-0539">Nucleus</keyword>
<gene>
    <name evidence="4" type="ORF">CFOL_v3_03841</name>
</gene>
<dbReference type="InterPro" id="IPR031052">
    <property type="entry name" value="FHY3/FAR1"/>
</dbReference>
<reference evidence="5" key="1">
    <citation type="submission" date="2016-04" db="EMBL/GenBank/DDBJ databases">
        <title>Cephalotus genome sequencing.</title>
        <authorList>
            <person name="Fukushima K."/>
            <person name="Hasebe M."/>
            <person name="Fang X."/>
        </authorList>
    </citation>
    <scope>NUCLEOTIDE SEQUENCE [LARGE SCALE GENOMIC DNA]</scope>
    <source>
        <strain evidence="5">cv. St1</strain>
    </source>
</reference>
<keyword evidence="2" id="KW-0479">Metal-binding</keyword>
<dbReference type="PROSITE" id="PS50966">
    <property type="entry name" value="ZF_SWIM"/>
    <property type="match status" value="1"/>
</dbReference>
<comment type="caution">
    <text evidence="4">The sequence shown here is derived from an EMBL/GenBank/DDBJ whole genome shotgun (WGS) entry which is preliminary data.</text>
</comment>
<comment type="similarity">
    <text evidence="2">Belongs to the FHY3/FAR1 family.</text>
</comment>
<evidence type="ECO:0000256" key="2">
    <source>
        <dbReference type="RuleBase" id="RU367018"/>
    </source>
</evidence>
<feature type="domain" description="SWIM-type" evidence="3">
    <location>
        <begin position="89"/>
        <end position="126"/>
    </location>
</feature>
<keyword evidence="1 2" id="KW-0863">Zinc-finger</keyword>
<dbReference type="GO" id="GO:0008270">
    <property type="term" value="F:zinc ion binding"/>
    <property type="evidence" value="ECO:0007669"/>
    <property type="project" value="UniProtKB-UniRule"/>
</dbReference>
<dbReference type="GO" id="GO:0005634">
    <property type="term" value="C:nucleus"/>
    <property type="evidence" value="ECO:0007669"/>
    <property type="project" value="UniProtKB-SubCell"/>
</dbReference>
<feature type="non-terminal residue" evidence="4">
    <location>
        <position position="1"/>
    </location>
</feature>
<name>A0A1Q3AX79_CEPFO</name>
<evidence type="ECO:0000256" key="1">
    <source>
        <dbReference type="PROSITE-ProRule" id="PRU00325"/>
    </source>
</evidence>
<dbReference type="InParanoid" id="A0A1Q3AX79"/>
<feature type="non-terminal residue" evidence="4">
    <location>
        <position position="152"/>
    </location>
</feature>
<proteinExistence type="inferred from homology"/>
<dbReference type="Pfam" id="PF04434">
    <property type="entry name" value="SWIM"/>
    <property type="match status" value="1"/>
</dbReference>
<dbReference type="EMBL" id="BDDD01000143">
    <property type="protein sequence ID" value="GAV60310.1"/>
    <property type="molecule type" value="Genomic_DNA"/>
</dbReference>
<dbReference type="OrthoDB" id="2431635at2759"/>
<evidence type="ECO:0000259" key="3">
    <source>
        <dbReference type="PROSITE" id="PS50966"/>
    </source>
</evidence>
<comment type="function">
    <text evidence="2">Putative transcription activator involved in regulating light control of development.</text>
</comment>
<organism evidence="4 5">
    <name type="scientific">Cephalotus follicularis</name>
    <name type="common">Albany pitcher plant</name>
    <dbReference type="NCBI Taxonomy" id="3775"/>
    <lineage>
        <taxon>Eukaryota</taxon>
        <taxon>Viridiplantae</taxon>
        <taxon>Streptophyta</taxon>
        <taxon>Embryophyta</taxon>
        <taxon>Tracheophyta</taxon>
        <taxon>Spermatophyta</taxon>
        <taxon>Magnoliopsida</taxon>
        <taxon>eudicotyledons</taxon>
        <taxon>Gunneridae</taxon>
        <taxon>Pentapetalae</taxon>
        <taxon>rosids</taxon>
        <taxon>fabids</taxon>
        <taxon>Oxalidales</taxon>
        <taxon>Cephalotaceae</taxon>
        <taxon>Cephalotus</taxon>
    </lineage>
</organism>
<dbReference type="GO" id="GO:0006355">
    <property type="term" value="P:regulation of DNA-templated transcription"/>
    <property type="evidence" value="ECO:0007669"/>
    <property type="project" value="UniProtKB-UniRule"/>
</dbReference>
<dbReference type="PANTHER" id="PTHR31669:SF283">
    <property type="entry name" value="PROTEIN FAR1-RELATED SEQUENCE"/>
    <property type="match status" value="1"/>
</dbReference>
<dbReference type="STRING" id="3775.A0A1Q3AX79"/>
<accession>A0A1Q3AX79</accession>
<evidence type="ECO:0000313" key="5">
    <source>
        <dbReference type="Proteomes" id="UP000187406"/>
    </source>
</evidence>
<dbReference type="AlphaFoldDB" id="A0A1Q3AX79"/>